<evidence type="ECO:0000256" key="7">
    <source>
        <dbReference type="ARBA" id="ARBA00022840"/>
    </source>
</evidence>
<dbReference type="GO" id="GO:0016020">
    <property type="term" value="C:membrane"/>
    <property type="evidence" value="ECO:0007669"/>
    <property type="project" value="InterPro"/>
</dbReference>
<keyword evidence="8" id="KW-0902">Two-component regulatory system</keyword>
<dbReference type="PANTHER" id="PTHR24421">
    <property type="entry name" value="NITRATE/NITRITE SENSOR PROTEIN NARX-RELATED"/>
    <property type="match status" value="1"/>
</dbReference>
<dbReference type="CDD" id="cd16917">
    <property type="entry name" value="HATPase_UhpB-NarQ-NarX-like"/>
    <property type="match status" value="1"/>
</dbReference>
<keyword evidence="6 10" id="KW-0418">Kinase</keyword>
<dbReference type="InterPro" id="IPR011712">
    <property type="entry name" value="Sig_transdc_His_kin_sub3_dim/P"/>
</dbReference>
<dbReference type="PATRIC" id="fig|292.27.peg.4382"/>
<dbReference type="InterPro" id="IPR050482">
    <property type="entry name" value="Sensor_HK_TwoCompSys"/>
</dbReference>
<dbReference type="EC" id="2.7.13.3" evidence="2"/>
<dbReference type="Pfam" id="PF02518">
    <property type="entry name" value="HATPase_c"/>
    <property type="match status" value="1"/>
</dbReference>
<evidence type="ECO:0000256" key="2">
    <source>
        <dbReference type="ARBA" id="ARBA00012438"/>
    </source>
</evidence>
<evidence type="ECO:0000256" key="3">
    <source>
        <dbReference type="ARBA" id="ARBA00022553"/>
    </source>
</evidence>
<organism evidence="10 11">
    <name type="scientific">Burkholderia cepacia</name>
    <name type="common">Pseudomonas cepacia</name>
    <dbReference type="NCBI Taxonomy" id="292"/>
    <lineage>
        <taxon>Bacteria</taxon>
        <taxon>Pseudomonadati</taxon>
        <taxon>Pseudomonadota</taxon>
        <taxon>Betaproteobacteria</taxon>
        <taxon>Burkholderiales</taxon>
        <taxon>Burkholderiaceae</taxon>
        <taxon>Burkholderia</taxon>
        <taxon>Burkholderia cepacia complex</taxon>
    </lineage>
</organism>
<feature type="domain" description="Histidine kinase/HSP90-like ATPase" evidence="9">
    <location>
        <begin position="165"/>
        <end position="257"/>
    </location>
</feature>
<keyword evidence="5" id="KW-0547">Nucleotide-binding</keyword>
<comment type="catalytic activity">
    <reaction evidence="1">
        <text>ATP + protein L-histidine = ADP + protein N-phospho-L-histidine.</text>
        <dbReference type="EC" id="2.7.13.3"/>
    </reaction>
</comment>
<dbReference type="GO" id="GO:0000155">
    <property type="term" value="F:phosphorelay sensor kinase activity"/>
    <property type="evidence" value="ECO:0007669"/>
    <property type="project" value="InterPro"/>
</dbReference>
<evidence type="ECO:0000313" key="10">
    <source>
        <dbReference type="EMBL" id="KML54339.1"/>
    </source>
</evidence>
<keyword evidence="3" id="KW-0597">Phosphoprotein</keyword>
<evidence type="ECO:0000259" key="9">
    <source>
        <dbReference type="SMART" id="SM00387"/>
    </source>
</evidence>
<evidence type="ECO:0000256" key="6">
    <source>
        <dbReference type="ARBA" id="ARBA00022777"/>
    </source>
</evidence>
<dbReference type="InterPro" id="IPR036890">
    <property type="entry name" value="HATPase_C_sf"/>
</dbReference>
<dbReference type="RefSeq" id="WP_048248297.1">
    <property type="nucleotide sequence ID" value="NZ_LDWR01000038.1"/>
</dbReference>
<dbReference type="GO" id="GO:0046983">
    <property type="term" value="F:protein dimerization activity"/>
    <property type="evidence" value="ECO:0007669"/>
    <property type="project" value="InterPro"/>
</dbReference>
<evidence type="ECO:0000313" key="11">
    <source>
        <dbReference type="Proteomes" id="UP000036338"/>
    </source>
</evidence>
<keyword evidence="7" id="KW-0067">ATP-binding</keyword>
<dbReference type="SUPFAM" id="SSF55874">
    <property type="entry name" value="ATPase domain of HSP90 chaperone/DNA topoisomerase II/histidine kinase"/>
    <property type="match status" value="1"/>
</dbReference>
<dbReference type="PANTHER" id="PTHR24421:SF10">
    <property type="entry name" value="NITRATE_NITRITE SENSOR PROTEIN NARQ"/>
    <property type="match status" value="1"/>
</dbReference>
<reference evidence="10 11" key="1">
    <citation type="submission" date="2015-05" db="EMBL/GenBank/DDBJ databases">
        <title>Draft genome of Burkholderia cepacia LK29.</title>
        <authorList>
            <person name="Chan X.Y."/>
        </authorList>
    </citation>
    <scope>NUCLEOTIDE SEQUENCE [LARGE SCALE GENOMIC DNA]</scope>
    <source>
        <strain evidence="10 11">LK29</strain>
    </source>
</reference>
<gene>
    <name evidence="10" type="ORF">VL15_21325</name>
</gene>
<dbReference type="Gene3D" id="3.30.565.10">
    <property type="entry name" value="Histidine kinase-like ATPase, C-terminal domain"/>
    <property type="match status" value="1"/>
</dbReference>
<dbReference type="Proteomes" id="UP000036338">
    <property type="component" value="Unassembled WGS sequence"/>
</dbReference>
<name>A0A0J5WI46_BURCE</name>
<protein>
    <recommendedName>
        <fullName evidence="2">histidine kinase</fullName>
        <ecNumber evidence="2">2.7.13.3</ecNumber>
    </recommendedName>
</protein>
<proteinExistence type="predicted"/>
<dbReference type="Pfam" id="PF07730">
    <property type="entry name" value="HisKA_3"/>
    <property type="match status" value="1"/>
</dbReference>
<evidence type="ECO:0000256" key="4">
    <source>
        <dbReference type="ARBA" id="ARBA00022679"/>
    </source>
</evidence>
<evidence type="ECO:0000256" key="1">
    <source>
        <dbReference type="ARBA" id="ARBA00000085"/>
    </source>
</evidence>
<comment type="caution">
    <text evidence="10">The sequence shown here is derived from an EMBL/GenBank/DDBJ whole genome shotgun (WGS) entry which is preliminary data.</text>
</comment>
<sequence length="271" mass="28079">MDTSLNAPAGAHAPFPSRQLVHSCAATPPIAKTPSKRDASAARIAALSTQLLAADEAARRHLAGELHDGLGAELTAARFALANVQTWLPADAPDGCLRALELAQQALDAATDANRRLIDERGTPALDAGVVGALSSWVDSHATRTGLRTSFVCAADARLTQIAGASALAVFRVAQEALSNVAKHARAASVDVRIVTDGTHLSLIVSDDGTGFVRSRRTGYGLAGMRARCEAFGGSFEAATPETGHGTRVTARFAWDSLLAVPVAARRASLS</sequence>
<accession>A0A0J5WI46</accession>
<dbReference type="GO" id="GO:0005524">
    <property type="term" value="F:ATP binding"/>
    <property type="evidence" value="ECO:0007669"/>
    <property type="project" value="UniProtKB-KW"/>
</dbReference>
<dbReference type="EMBL" id="LDWR01000038">
    <property type="protein sequence ID" value="KML54339.1"/>
    <property type="molecule type" value="Genomic_DNA"/>
</dbReference>
<dbReference type="InterPro" id="IPR003594">
    <property type="entry name" value="HATPase_dom"/>
</dbReference>
<keyword evidence="4" id="KW-0808">Transferase</keyword>
<dbReference type="AlphaFoldDB" id="A0A0J5WI46"/>
<evidence type="ECO:0000256" key="8">
    <source>
        <dbReference type="ARBA" id="ARBA00023012"/>
    </source>
</evidence>
<dbReference type="Gene3D" id="1.20.5.1930">
    <property type="match status" value="1"/>
</dbReference>
<evidence type="ECO:0000256" key="5">
    <source>
        <dbReference type="ARBA" id="ARBA00022741"/>
    </source>
</evidence>
<dbReference type="SMART" id="SM00387">
    <property type="entry name" value="HATPase_c"/>
    <property type="match status" value="1"/>
</dbReference>